<protein>
    <submittedName>
        <fullName evidence="1">Uncharacterized protein</fullName>
    </submittedName>
</protein>
<dbReference type="EMBL" id="CP030032">
    <property type="protein sequence ID" value="AWV90365.1"/>
    <property type="molecule type" value="Genomic_DNA"/>
</dbReference>
<dbReference type="RefSeq" id="WP_111335778.1">
    <property type="nucleotide sequence ID" value="NZ_CP030032.1"/>
</dbReference>
<organism evidence="1 2">
    <name type="scientific">Bradymonas sediminis</name>
    <dbReference type="NCBI Taxonomy" id="1548548"/>
    <lineage>
        <taxon>Bacteria</taxon>
        <taxon>Deltaproteobacteria</taxon>
        <taxon>Bradymonadales</taxon>
        <taxon>Bradymonadaceae</taxon>
        <taxon>Bradymonas</taxon>
    </lineage>
</organism>
<reference evidence="1 2" key="1">
    <citation type="submission" date="2018-06" db="EMBL/GenBank/DDBJ databases">
        <title>Lujinxingia sediminis gen. nov. sp. nov., a new facultative anaerobic member of the class Deltaproteobacteria, and proposal of Lujinxingaceae fam. nov.</title>
        <authorList>
            <person name="Guo L.-Y."/>
            <person name="Li C.-M."/>
            <person name="Wang S."/>
            <person name="Du Z.-J."/>
        </authorList>
    </citation>
    <scope>NUCLEOTIDE SEQUENCE [LARGE SCALE GENOMIC DNA]</scope>
    <source>
        <strain evidence="1 2">FA350</strain>
    </source>
</reference>
<sequence length="491" mass="55067">MTSEIRENTGEFAPLGPHGPIFTALGRRAEHPIVRVVALVFAFASLCHLWLLDAAHPDWYPANAIYLAGLLALCWPRHIGNAAGWLLSAVGVGIPLFFHRDPLTQSMILLFFSTSAGGSLLISNLLHLRKRDAQAGASWLILRVFQGITVCTYLLAALHKLNREFFAPDYSCAVYGVDKLFNYWHLNLALLPAGWRGLAPWSVLVGELGIALLYLVGKRRWAWAWAVVFHIPLTLTMAPAFAFVMFAGHAAFLRPADLAHLRRTLQRNLLPTLIGATALTAASLWMHRALPEWTMIPREWLLWAMLITLVGALLSPSAQTDSEVAPCEKPSRWLRALTACIVGLFLLNGLTPYLGVQYQHAGAMVSGLRVDKGCWNSLVFPESVRLRDDYIRVDAVYFHTPGHLPEYEKKVRTTLWSPPQLRQMRRNWCREDLRPLYLSGTFHARRFEIDDLCADTPLPFGDAGAFGVELFGGYLRFQKNLKRACPQTCIH</sequence>
<proteinExistence type="predicted"/>
<dbReference type="Proteomes" id="UP000249799">
    <property type="component" value="Chromosome"/>
</dbReference>
<evidence type="ECO:0000313" key="1">
    <source>
        <dbReference type="EMBL" id="AWV90365.1"/>
    </source>
</evidence>
<dbReference type="OrthoDB" id="9785438at2"/>
<dbReference type="KEGG" id="bsed:DN745_13915"/>
<evidence type="ECO:0000313" key="2">
    <source>
        <dbReference type="Proteomes" id="UP000249799"/>
    </source>
</evidence>
<accession>A0A2Z4FNK8</accession>
<name>A0A2Z4FNK8_9DELT</name>
<dbReference type="AlphaFoldDB" id="A0A2Z4FNK8"/>
<keyword evidence="2" id="KW-1185">Reference proteome</keyword>
<gene>
    <name evidence="1" type="ORF">DN745_13915</name>
</gene>